<dbReference type="KEGG" id="ccam:M5D45_18345"/>
<dbReference type="RefSeq" id="WP_144203300.1">
    <property type="nucleotide sequence ID" value="NZ_CP097331.1"/>
</dbReference>
<keyword evidence="7" id="KW-1185">Reference proteome</keyword>
<accession>A0AAE9L5F0</accession>
<dbReference type="Pfam" id="PF01627">
    <property type="entry name" value="Hpt"/>
    <property type="match status" value="1"/>
</dbReference>
<dbReference type="PROSITE" id="PS50894">
    <property type="entry name" value="HPT"/>
    <property type="match status" value="1"/>
</dbReference>
<dbReference type="SUPFAM" id="SSF47226">
    <property type="entry name" value="Histidine-containing phosphotransfer domain, HPT domain"/>
    <property type="match status" value="1"/>
</dbReference>
<feature type="domain" description="HPt" evidence="4">
    <location>
        <begin position="29"/>
        <end position="122"/>
    </location>
</feature>
<evidence type="ECO:0000256" key="2">
    <source>
        <dbReference type="PROSITE-ProRule" id="PRU00110"/>
    </source>
</evidence>
<dbReference type="GO" id="GO:0004672">
    <property type="term" value="F:protein kinase activity"/>
    <property type="evidence" value="ECO:0007669"/>
    <property type="project" value="UniProtKB-ARBA"/>
</dbReference>
<keyword evidence="1" id="KW-0902">Two-component regulatory system</keyword>
<reference evidence="6" key="3">
    <citation type="submission" date="2022-05" db="EMBL/GenBank/DDBJ databases">
        <authorList>
            <person name="Kunte H.-J."/>
        </authorList>
    </citation>
    <scope>NUCLEOTIDE SEQUENCE</scope>
    <source>
        <strain evidence="6">G5</strain>
    </source>
</reference>
<evidence type="ECO:0000313" key="7">
    <source>
        <dbReference type="Proteomes" id="UP000318943"/>
    </source>
</evidence>
<dbReference type="GO" id="GO:0000160">
    <property type="term" value="P:phosphorelay signal transduction system"/>
    <property type="evidence" value="ECO:0007669"/>
    <property type="project" value="UniProtKB-KW"/>
</dbReference>
<evidence type="ECO:0000313" key="5">
    <source>
        <dbReference type="EMBL" id="TSP09388.1"/>
    </source>
</evidence>
<dbReference type="EMBL" id="CP097331">
    <property type="protein sequence ID" value="URF07185.1"/>
    <property type="molecule type" value="Genomic_DNA"/>
</dbReference>
<organism evidence="6 8">
    <name type="scientific">Cupriavidus campinensis</name>
    <dbReference type="NCBI Taxonomy" id="151783"/>
    <lineage>
        <taxon>Bacteria</taxon>
        <taxon>Pseudomonadati</taxon>
        <taxon>Pseudomonadota</taxon>
        <taxon>Betaproteobacteria</taxon>
        <taxon>Burkholderiales</taxon>
        <taxon>Burkholderiaceae</taxon>
        <taxon>Cupriavidus</taxon>
    </lineage>
</organism>
<dbReference type="Proteomes" id="UP001056132">
    <property type="component" value="Chromosome 2"/>
</dbReference>
<evidence type="ECO:0000259" key="4">
    <source>
        <dbReference type="PROSITE" id="PS50894"/>
    </source>
</evidence>
<dbReference type="AlphaFoldDB" id="A0AAE9L5F0"/>
<dbReference type="InterPro" id="IPR008207">
    <property type="entry name" value="Sig_transdc_His_kin_Hpt_dom"/>
</dbReference>
<feature type="region of interest" description="Disordered" evidence="3">
    <location>
        <begin position="128"/>
        <end position="151"/>
    </location>
</feature>
<reference evidence="5 7" key="1">
    <citation type="submission" date="2019-05" db="EMBL/GenBank/DDBJ databases">
        <title>Whole genome sequence analysis of Cupriavidus campinensis S14E4C strain.</title>
        <authorList>
            <person name="Abbaszade G."/>
            <person name="Szabo A."/>
            <person name="Toumi M."/>
            <person name="Toth E."/>
        </authorList>
    </citation>
    <scope>NUCLEOTIDE SEQUENCE [LARGE SCALE GENOMIC DNA]</scope>
    <source>
        <strain evidence="5 7">S14E4C</strain>
    </source>
</reference>
<dbReference type="InterPro" id="IPR036641">
    <property type="entry name" value="HPT_dom_sf"/>
</dbReference>
<proteinExistence type="predicted"/>
<name>A0AAE9L5F0_9BURK</name>
<keyword evidence="2" id="KW-0597">Phosphoprotein</keyword>
<feature type="modified residue" description="Phosphohistidine" evidence="2">
    <location>
        <position position="68"/>
    </location>
</feature>
<protein>
    <submittedName>
        <fullName evidence="6">Hpt domain-containing protein</fullName>
    </submittedName>
</protein>
<reference evidence="6" key="2">
    <citation type="journal article" date="2022" name="Microbiol. Resour. Announc.">
        <title>Genome Sequence of Cupriavidus campinensis Strain G5, a Member of a Bacterial Consortium Capable of Polyethylene Degradation.</title>
        <authorList>
            <person name="Schneider B."/>
            <person name="Pfeiffer F."/>
            <person name="Dyall-Smith M."/>
            <person name="Kunte H.J."/>
        </authorList>
    </citation>
    <scope>NUCLEOTIDE SEQUENCE</scope>
    <source>
        <strain evidence="6">G5</strain>
    </source>
</reference>
<sequence>MTHAGARRVLPRAEREAMGTAVANAARDDPALYRMLLARLIETNEADMANLQRTVATGDWTGVQRAVHRTKGSAALARCPTLVAAGKSLESAARQGKRAVIDALLPRYVAIVTEFNDALIALQAAAPGAPAHAGSPDPGDGASPSSHIQGT</sequence>
<dbReference type="EMBL" id="VCIZ01000028">
    <property type="protein sequence ID" value="TSP09388.1"/>
    <property type="molecule type" value="Genomic_DNA"/>
</dbReference>
<dbReference type="Proteomes" id="UP000318943">
    <property type="component" value="Unassembled WGS sequence"/>
</dbReference>
<gene>
    <name evidence="5" type="ORF">FGG12_28160</name>
    <name evidence="6" type="ORF">M5D45_18345</name>
</gene>
<evidence type="ECO:0000313" key="6">
    <source>
        <dbReference type="EMBL" id="URF07185.1"/>
    </source>
</evidence>
<evidence type="ECO:0000313" key="8">
    <source>
        <dbReference type="Proteomes" id="UP001056132"/>
    </source>
</evidence>
<evidence type="ECO:0000256" key="1">
    <source>
        <dbReference type="ARBA" id="ARBA00023012"/>
    </source>
</evidence>
<evidence type="ECO:0000256" key="3">
    <source>
        <dbReference type="SAM" id="MobiDB-lite"/>
    </source>
</evidence>
<dbReference type="Gene3D" id="1.20.120.160">
    <property type="entry name" value="HPT domain"/>
    <property type="match status" value="1"/>
</dbReference>